<keyword evidence="3" id="KW-1185">Reference proteome</keyword>
<organism evidence="2 3">
    <name type="scientific">Brachybacterium faecium (strain ATCC 43885 / DSM 4810 / JCM 11609 / LMG 19847 / NBRC 14762 / NCIMB 9860 / 6-10)</name>
    <dbReference type="NCBI Taxonomy" id="446465"/>
    <lineage>
        <taxon>Bacteria</taxon>
        <taxon>Bacillati</taxon>
        <taxon>Actinomycetota</taxon>
        <taxon>Actinomycetes</taxon>
        <taxon>Micrococcales</taxon>
        <taxon>Dermabacteraceae</taxon>
        <taxon>Brachybacterium</taxon>
    </lineage>
</organism>
<accession>C7MD28</accession>
<name>C7MD28_BRAFD</name>
<dbReference type="KEGG" id="bfa:Bfae_16590"/>
<proteinExistence type="predicted"/>
<dbReference type="eggNOG" id="ENOG5031E4A">
    <property type="taxonomic scope" value="Bacteria"/>
</dbReference>
<protein>
    <submittedName>
        <fullName evidence="2">Uncharacterized protein</fullName>
    </submittedName>
</protein>
<evidence type="ECO:0000256" key="1">
    <source>
        <dbReference type="SAM" id="MobiDB-lite"/>
    </source>
</evidence>
<dbReference type="PATRIC" id="fig|446465.5.peg.1652"/>
<feature type="region of interest" description="Disordered" evidence="1">
    <location>
        <begin position="24"/>
        <end position="71"/>
    </location>
</feature>
<evidence type="ECO:0000313" key="2">
    <source>
        <dbReference type="EMBL" id="ACU85485.1"/>
    </source>
</evidence>
<reference evidence="2 3" key="1">
    <citation type="journal article" date="2009" name="Stand. Genomic Sci.">
        <title>Complete genome sequence of Brachybacterium faecium type strain (Schefferle 6-10).</title>
        <authorList>
            <person name="Lapidus A."/>
            <person name="Pukall R."/>
            <person name="Labuttii K."/>
            <person name="Copeland A."/>
            <person name="Del Rio T.G."/>
            <person name="Nolan M."/>
            <person name="Chen F."/>
            <person name="Lucas S."/>
            <person name="Tice H."/>
            <person name="Cheng J.F."/>
            <person name="Bruce D."/>
            <person name="Goodwin L."/>
            <person name="Pitluck S."/>
            <person name="Rohde M."/>
            <person name="Goker M."/>
            <person name="Pati A."/>
            <person name="Ivanova N."/>
            <person name="Mavrommatis K."/>
            <person name="Chen A."/>
            <person name="Palaniappan K."/>
            <person name="D'haeseleer P."/>
            <person name="Chain P."/>
            <person name="Bristow J."/>
            <person name="Eisen J.A."/>
            <person name="Markowitz V."/>
            <person name="Hugenholtz P."/>
            <person name="Kyrpides N.C."/>
            <person name="Klenk H.P."/>
        </authorList>
    </citation>
    <scope>NUCLEOTIDE SEQUENCE [LARGE SCALE GENOMIC DNA]</scope>
    <source>
        <strain evidence="3">ATCC 43885 / DSM 4810 / JCM 11609 / LMG 19847 / NBRC 14762 / NCIMB 9860 / 6-10</strain>
    </source>
</reference>
<evidence type="ECO:0000313" key="3">
    <source>
        <dbReference type="Proteomes" id="UP000001919"/>
    </source>
</evidence>
<dbReference type="Proteomes" id="UP000001919">
    <property type="component" value="Chromosome"/>
</dbReference>
<dbReference type="EMBL" id="CP001643">
    <property type="protein sequence ID" value="ACU85485.1"/>
    <property type="molecule type" value="Genomic_DNA"/>
</dbReference>
<dbReference type="STRING" id="446465.Bfae_16590"/>
<dbReference type="PROSITE" id="PS51257">
    <property type="entry name" value="PROKAR_LIPOPROTEIN"/>
    <property type="match status" value="1"/>
</dbReference>
<sequence length="184" mass="18892">MRHRIVSGMAAGMGVIALLLGGAGCTGGDEGGPSGSATASQEAPDGDDDTASPQESTPAPSDGGGEQDDPLDDAALEAASQRFVEVLRVLDDRDWEAACTYVLDPTTGTAPEGERLTDCAEGAQSAIAPHEELLAPGVFEAIDASSVTASDNGDGTVSLRVLDEEIDVPMVRGEDDLWYLSIPF</sequence>
<dbReference type="AlphaFoldDB" id="C7MD28"/>
<dbReference type="OrthoDB" id="4793959at2"/>
<feature type="compositionally biased region" description="Gly residues" evidence="1">
    <location>
        <begin position="24"/>
        <end position="34"/>
    </location>
</feature>
<dbReference type="HOGENOM" id="CLU_100125_0_0_11"/>
<gene>
    <name evidence="2" type="ordered locus">Bfae_16590</name>
</gene>